<comment type="similarity">
    <text evidence="1">Belongs to the BlaI transcriptional regulatory family.</text>
</comment>
<protein>
    <submittedName>
        <fullName evidence="6">Penicillinase repressor</fullName>
    </submittedName>
</protein>
<proteinExistence type="inferred from homology"/>
<evidence type="ECO:0000256" key="4">
    <source>
        <dbReference type="ARBA" id="ARBA00023163"/>
    </source>
</evidence>
<dbReference type="AlphaFoldDB" id="A0A9W6FQG9"/>
<keyword evidence="7" id="KW-1185">Reference proteome</keyword>
<evidence type="ECO:0000256" key="3">
    <source>
        <dbReference type="ARBA" id="ARBA00023125"/>
    </source>
</evidence>
<dbReference type="Proteomes" id="UP001144396">
    <property type="component" value="Unassembled WGS sequence"/>
</dbReference>
<evidence type="ECO:0000313" key="6">
    <source>
        <dbReference type="EMBL" id="GLI29054.1"/>
    </source>
</evidence>
<dbReference type="Gene3D" id="1.10.10.10">
    <property type="entry name" value="Winged helix-like DNA-binding domain superfamily/Winged helix DNA-binding domain"/>
    <property type="match status" value="1"/>
</dbReference>
<comment type="caution">
    <text evidence="6">The sequence shown here is derived from an EMBL/GenBank/DDBJ whole genome shotgun (WGS) entry which is preliminary data.</text>
</comment>
<dbReference type="RefSeq" id="WP_281886917.1">
    <property type="nucleotide sequence ID" value="NZ_BSDP01000001.1"/>
</dbReference>
<name>A0A9W6FQG9_9MICO</name>
<dbReference type="InterPro" id="IPR036390">
    <property type="entry name" value="WH_DNA-bd_sf"/>
</dbReference>
<dbReference type="InterPro" id="IPR005650">
    <property type="entry name" value="BlaI_family"/>
</dbReference>
<reference evidence="6" key="1">
    <citation type="submission" date="2022-12" db="EMBL/GenBank/DDBJ databases">
        <title>Reference genome sequencing for broad-spectrum identification of bacterial and archaeal isolates by mass spectrometry.</title>
        <authorList>
            <person name="Sekiguchi Y."/>
            <person name="Tourlousse D.M."/>
        </authorList>
    </citation>
    <scope>NUCLEOTIDE SEQUENCE</scope>
    <source>
        <strain evidence="6">14</strain>
    </source>
</reference>
<dbReference type="GO" id="GO:0045892">
    <property type="term" value="P:negative regulation of DNA-templated transcription"/>
    <property type="evidence" value="ECO:0007669"/>
    <property type="project" value="InterPro"/>
</dbReference>
<dbReference type="SUPFAM" id="SSF46785">
    <property type="entry name" value="Winged helix' DNA-binding domain"/>
    <property type="match status" value="1"/>
</dbReference>
<evidence type="ECO:0000256" key="2">
    <source>
        <dbReference type="ARBA" id="ARBA00023015"/>
    </source>
</evidence>
<keyword evidence="2" id="KW-0805">Transcription regulation</keyword>
<dbReference type="GO" id="GO:0003677">
    <property type="term" value="F:DNA binding"/>
    <property type="evidence" value="ECO:0007669"/>
    <property type="project" value="UniProtKB-KW"/>
</dbReference>
<organism evidence="6 7">
    <name type="scientific">Agromyces rhizosphaerae</name>
    <dbReference type="NCBI Taxonomy" id="88374"/>
    <lineage>
        <taxon>Bacteria</taxon>
        <taxon>Bacillati</taxon>
        <taxon>Actinomycetota</taxon>
        <taxon>Actinomycetes</taxon>
        <taxon>Micrococcales</taxon>
        <taxon>Microbacteriaceae</taxon>
        <taxon>Agromyces</taxon>
    </lineage>
</organism>
<dbReference type="InterPro" id="IPR036388">
    <property type="entry name" value="WH-like_DNA-bd_sf"/>
</dbReference>
<dbReference type="Pfam" id="PF03965">
    <property type="entry name" value="Penicillinase_R"/>
    <property type="match status" value="1"/>
</dbReference>
<keyword evidence="4" id="KW-0804">Transcription</keyword>
<feature type="region of interest" description="Disordered" evidence="5">
    <location>
        <begin position="67"/>
        <end position="87"/>
    </location>
</feature>
<evidence type="ECO:0000313" key="7">
    <source>
        <dbReference type="Proteomes" id="UP001144396"/>
    </source>
</evidence>
<gene>
    <name evidence="6" type="ORF">ARHIZOSPH14_32960</name>
</gene>
<accession>A0A9W6FQG9</accession>
<dbReference type="Gene3D" id="6.10.140.850">
    <property type="match status" value="1"/>
</dbReference>
<sequence>MASLGELEAAVMRALWASDEPMPARELIAQLARPAELATDAGGRASARTPALTTVLTVLSRLESKGMVDSDRSVRPRRYRPTGTPADHTAELMRELLDEASDREAALARFVGTVDAREADTLRRLLG</sequence>
<evidence type="ECO:0000256" key="5">
    <source>
        <dbReference type="SAM" id="MobiDB-lite"/>
    </source>
</evidence>
<evidence type="ECO:0000256" key="1">
    <source>
        <dbReference type="ARBA" id="ARBA00011046"/>
    </source>
</evidence>
<keyword evidence="3" id="KW-0238">DNA-binding</keyword>
<dbReference type="EMBL" id="BSDP01000001">
    <property type="protein sequence ID" value="GLI29054.1"/>
    <property type="molecule type" value="Genomic_DNA"/>
</dbReference>